<dbReference type="InterPro" id="IPR036390">
    <property type="entry name" value="WH_DNA-bd_sf"/>
</dbReference>
<evidence type="ECO:0000256" key="3">
    <source>
        <dbReference type="ARBA" id="ARBA00022691"/>
    </source>
</evidence>
<dbReference type="AlphaFoldDB" id="A0A5J9UMI3"/>
<feature type="domain" description="O-methyltransferase C-terminal" evidence="5">
    <location>
        <begin position="138"/>
        <end position="349"/>
    </location>
</feature>
<dbReference type="InterPro" id="IPR012967">
    <property type="entry name" value="COMT_dimerisation"/>
</dbReference>
<dbReference type="Proteomes" id="UP000324897">
    <property type="component" value="Chromosome 2"/>
</dbReference>
<dbReference type="PROSITE" id="PS51683">
    <property type="entry name" value="SAM_OMT_II"/>
    <property type="match status" value="1"/>
</dbReference>
<dbReference type="Pfam" id="PF00891">
    <property type="entry name" value="Methyltransf_2"/>
    <property type="match status" value="1"/>
</dbReference>
<protein>
    <recommendedName>
        <fullName evidence="9">O-methyltransferase domain-containing protein</fullName>
    </recommendedName>
</protein>
<dbReference type="FunFam" id="3.40.50.150:FF:000057">
    <property type="entry name" value="O-methyltransferase ZRP4"/>
    <property type="match status" value="1"/>
</dbReference>
<dbReference type="GO" id="GO:0008171">
    <property type="term" value="F:O-methyltransferase activity"/>
    <property type="evidence" value="ECO:0007669"/>
    <property type="project" value="InterPro"/>
</dbReference>
<keyword evidence="1" id="KW-0489">Methyltransferase</keyword>
<dbReference type="SUPFAM" id="SSF53335">
    <property type="entry name" value="S-adenosyl-L-methionine-dependent methyltransferases"/>
    <property type="match status" value="1"/>
</dbReference>
<evidence type="ECO:0000259" key="5">
    <source>
        <dbReference type="Pfam" id="PF00891"/>
    </source>
</evidence>
<evidence type="ECO:0008006" key="9">
    <source>
        <dbReference type="Google" id="ProtNLM"/>
    </source>
</evidence>
<dbReference type="GO" id="GO:0046983">
    <property type="term" value="F:protein dimerization activity"/>
    <property type="evidence" value="ECO:0007669"/>
    <property type="project" value="InterPro"/>
</dbReference>
<gene>
    <name evidence="7" type="ORF">EJB05_27494</name>
</gene>
<dbReference type="OrthoDB" id="2410195at2759"/>
<keyword evidence="3" id="KW-0949">S-adenosyl-L-methionine</keyword>
<dbReference type="Gramene" id="TVU25019">
    <property type="protein sequence ID" value="TVU25019"/>
    <property type="gene ID" value="EJB05_27494"/>
</dbReference>
<dbReference type="GO" id="GO:0008757">
    <property type="term" value="F:S-adenosylmethionine-dependent methyltransferase activity"/>
    <property type="evidence" value="ECO:0007669"/>
    <property type="project" value="UniProtKB-ARBA"/>
</dbReference>
<evidence type="ECO:0000256" key="1">
    <source>
        <dbReference type="ARBA" id="ARBA00022603"/>
    </source>
</evidence>
<organism evidence="7 8">
    <name type="scientific">Eragrostis curvula</name>
    <name type="common">weeping love grass</name>
    <dbReference type="NCBI Taxonomy" id="38414"/>
    <lineage>
        <taxon>Eukaryota</taxon>
        <taxon>Viridiplantae</taxon>
        <taxon>Streptophyta</taxon>
        <taxon>Embryophyta</taxon>
        <taxon>Tracheophyta</taxon>
        <taxon>Spermatophyta</taxon>
        <taxon>Magnoliopsida</taxon>
        <taxon>Liliopsida</taxon>
        <taxon>Poales</taxon>
        <taxon>Poaceae</taxon>
        <taxon>PACMAD clade</taxon>
        <taxon>Chloridoideae</taxon>
        <taxon>Eragrostideae</taxon>
        <taxon>Eragrostidinae</taxon>
        <taxon>Eragrostis</taxon>
    </lineage>
</organism>
<feature type="non-terminal residue" evidence="7">
    <location>
        <position position="1"/>
    </location>
</feature>
<evidence type="ECO:0000256" key="2">
    <source>
        <dbReference type="ARBA" id="ARBA00022679"/>
    </source>
</evidence>
<feature type="active site" description="Proton acceptor" evidence="4">
    <location>
        <position position="273"/>
    </location>
</feature>
<evidence type="ECO:0000313" key="7">
    <source>
        <dbReference type="EMBL" id="TVU25019.1"/>
    </source>
</evidence>
<evidence type="ECO:0000259" key="6">
    <source>
        <dbReference type="Pfam" id="PF08100"/>
    </source>
</evidence>
<dbReference type="Gene3D" id="3.40.50.150">
    <property type="entry name" value="Vaccinia Virus protein VP39"/>
    <property type="match status" value="1"/>
</dbReference>
<evidence type="ECO:0000313" key="8">
    <source>
        <dbReference type="Proteomes" id="UP000324897"/>
    </source>
</evidence>
<dbReference type="SUPFAM" id="SSF46785">
    <property type="entry name" value="Winged helix' DNA-binding domain"/>
    <property type="match status" value="1"/>
</dbReference>
<dbReference type="PIRSF" id="PIRSF005739">
    <property type="entry name" value="O-mtase"/>
    <property type="match status" value="1"/>
</dbReference>
<proteinExistence type="predicted"/>
<dbReference type="Pfam" id="PF08100">
    <property type="entry name" value="Dimerisation"/>
    <property type="match status" value="1"/>
</dbReference>
<dbReference type="InterPro" id="IPR029063">
    <property type="entry name" value="SAM-dependent_MTases_sf"/>
</dbReference>
<dbReference type="GO" id="GO:0032259">
    <property type="term" value="P:methylation"/>
    <property type="evidence" value="ECO:0007669"/>
    <property type="project" value="UniProtKB-KW"/>
</dbReference>
<dbReference type="EMBL" id="RWGY01000013">
    <property type="protein sequence ID" value="TVU25019.1"/>
    <property type="molecule type" value="Genomic_DNA"/>
</dbReference>
<sequence length="378" mass="41362">MAAQVQPMIVPTDAELLQAQADLWHHSLGYLTSLALKCAVELGIPTTIHRFGGAITLPNLATELSLPPSKLPFLGRLMRLLATSGAFSADNSTETVIYRLNPLSCLLVDGVVVDGNAHQKAIVLAANSRHYIEAALSLSDWFRKDMPVRSKSPFEQLHGAALFEESMARLDPESHEIFNEALAAHDNLGISVVLQQCPDLFKGLESLTDCCGGDGTTAKAIVKAFPHLKCTVLDLPRAINAISADSPSVSYISGDMFKFIPPAQAILLKLVLHFWNDEDCVKILTQCRKALPPRAAGGKVIIIDILIGSSSRTMLETELLVDMLMLAVTNGQQRDENEWRTIFAKAGFSDYRIVKKLGPRRDTDISKEPRNQLVTLKL</sequence>
<dbReference type="InterPro" id="IPR036388">
    <property type="entry name" value="WH-like_DNA-bd_sf"/>
</dbReference>
<comment type="caution">
    <text evidence="7">The sequence shown here is derived from an EMBL/GenBank/DDBJ whole genome shotgun (WGS) entry which is preliminary data.</text>
</comment>
<dbReference type="Gene3D" id="1.10.10.10">
    <property type="entry name" value="Winged helix-like DNA-binding domain superfamily/Winged helix DNA-binding domain"/>
    <property type="match status" value="1"/>
</dbReference>
<dbReference type="InterPro" id="IPR016461">
    <property type="entry name" value="COMT-like"/>
</dbReference>
<feature type="domain" description="O-methyltransferase dimerisation" evidence="6">
    <location>
        <begin position="24"/>
        <end position="108"/>
    </location>
</feature>
<accession>A0A5J9UMI3</accession>
<evidence type="ECO:0000256" key="4">
    <source>
        <dbReference type="PIRSR" id="PIRSR005739-1"/>
    </source>
</evidence>
<keyword evidence="8" id="KW-1185">Reference proteome</keyword>
<reference evidence="7 8" key="1">
    <citation type="journal article" date="2019" name="Sci. Rep.">
        <title>A high-quality genome of Eragrostis curvula grass provides insights into Poaceae evolution and supports new strategies to enhance forage quality.</title>
        <authorList>
            <person name="Carballo J."/>
            <person name="Santos B.A.C.M."/>
            <person name="Zappacosta D."/>
            <person name="Garbus I."/>
            <person name="Selva J.P."/>
            <person name="Gallo C.A."/>
            <person name="Diaz A."/>
            <person name="Albertini E."/>
            <person name="Caccamo M."/>
            <person name="Echenique V."/>
        </authorList>
    </citation>
    <scope>NUCLEOTIDE SEQUENCE [LARGE SCALE GENOMIC DNA]</scope>
    <source>
        <strain evidence="8">cv. Victoria</strain>
        <tissue evidence="7">Leaf</tissue>
    </source>
</reference>
<dbReference type="PANTHER" id="PTHR11746">
    <property type="entry name" value="O-METHYLTRANSFERASE"/>
    <property type="match status" value="1"/>
</dbReference>
<dbReference type="FunFam" id="1.10.10.10:FF:000213">
    <property type="entry name" value="Coniferyl alcohol 9-O-methyltransferase"/>
    <property type="match status" value="1"/>
</dbReference>
<dbReference type="InterPro" id="IPR001077">
    <property type="entry name" value="COMT_C"/>
</dbReference>
<name>A0A5J9UMI3_9POAL</name>
<keyword evidence="2" id="KW-0808">Transferase</keyword>